<keyword evidence="3" id="KW-1185">Reference proteome</keyword>
<reference evidence="2" key="2">
    <citation type="journal article" date="2021" name="Genome Biol. Evol.">
        <title>Developing a high-quality reference genome for a parasitic bivalve with doubly uniparental inheritance (Bivalvia: Unionida).</title>
        <authorList>
            <person name="Smith C.H."/>
        </authorList>
    </citation>
    <scope>NUCLEOTIDE SEQUENCE</scope>
    <source>
        <strain evidence="2">CHS0354</strain>
        <tissue evidence="2">Mantle</tissue>
    </source>
</reference>
<evidence type="ECO:0000313" key="3">
    <source>
        <dbReference type="Proteomes" id="UP001195483"/>
    </source>
</evidence>
<feature type="region of interest" description="Disordered" evidence="1">
    <location>
        <begin position="13"/>
        <end position="36"/>
    </location>
</feature>
<accession>A0AAE0SS93</accession>
<dbReference type="Proteomes" id="UP001195483">
    <property type="component" value="Unassembled WGS sequence"/>
</dbReference>
<name>A0AAE0SS93_9BIVA</name>
<dbReference type="AlphaFoldDB" id="A0AAE0SS93"/>
<organism evidence="2 3">
    <name type="scientific">Potamilus streckersoni</name>
    <dbReference type="NCBI Taxonomy" id="2493646"/>
    <lineage>
        <taxon>Eukaryota</taxon>
        <taxon>Metazoa</taxon>
        <taxon>Spiralia</taxon>
        <taxon>Lophotrochozoa</taxon>
        <taxon>Mollusca</taxon>
        <taxon>Bivalvia</taxon>
        <taxon>Autobranchia</taxon>
        <taxon>Heteroconchia</taxon>
        <taxon>Palaeoheterodonta</taxon>
        <taxon>Unionida</taxon>
        <taxon>Unionoidea</taxon>
        <taxon>Unionidae</taxon>
        <taxon>Ambleminae</taxon>
        <taxon>Lampsilini</taxon>
        <taxon>Potamilus</taxon>
    </lineage>
</organism>
<protein>
    <submittedName>
        <fullName evidence="2">Uncharacterized protein</fullName>
    </submittedName>
</protein>
<gene>
    <name evidence="2" type="ORF">CHS0354_014906</name>
</gene>
<sequence>MKILKVIHINHTYLPNPPPPNAGSADEGTVNNHAQSRSRCYADRAAFRCDKPLSTESMTPSINDWRRILKKSCCLSEPFGDNCRPHQRQNE</sequence>
<evidence type="ECO:0000313" key="2">
    <source>
        <dbReference type="EMBL" id="KAK3597018.1"/>
    </source>
</evidence>
<comment type="caution">
    <text evidence="2">The sequence shown here is derived from an EMBL/GenBank/DDBJ whole genome shotgun (WGS) entry which is preliminary data.</text>
</comment>
<reference evidence="2" key="3">
    <citation type="submission" date="2023-05" db="EMBL/GenBank/DDBJ databases">
        <authorList>
            <person name="Smith C.H."/>
        </authorList>
    </citation>
    <scope>NUCLEOTIDE SEQUENCE</scope>
    <source>
        <strain evidence="2">CHS0354</strain>
        <tissue evidence="2">Mantle</tissue>
    </source>
</reference>
<reference evidence="2" key="1">
    <citation type="journal article" date="2021" name="Genome Biol. Evol.">
        <title>A High-Quality Reference Genome for a Parasitic Bivalve with Doubly Uniparental Inheritance (Bivalvia: Unionida).</title>
        <authorList>
            <person name="Smith C.H."/>
        </authorList>
    </citation>
    <scope>NUCLEOTIDE SEQUENCE</scope>
    <source>
        <strain evidence="2">CHS0354</strain>
    </source>
</reference>
<dbReference type="EMBL" id="JAEAOA010000916">
    <property type="protein sequence ID" value="KAK3597018.1"/>
    <property type="molecule type" value="Genomic_DNA"/>
</dbReference>
<feature type="non-terminal residue" evidence="2">
    <location>
        <position position="91"/>
    </location>
</feature>
<proteinExistence type="predicted"/>
<evidence type="ECO:0000256" key="1">
    <source>
        <dbReference type="SAM" id="MobiDB-lite"/>
    </source>
</evidence>